<comment type="caution">
    <text evidence="1">The sequence shown here is derived from an EMBL/GenBank/DDBJ whole genome shotgun (WGS) entry which is preliminary data.</text>
</comment>
<accession>A0A411ZZS2</accession>
<organism evidence="1 2">
    <name type="scientific">Megamonas rupellensis</name>
    <dbReference type="NCBI Taxonomy" id="491921"/>
    <lineage>
        <taxon>Bacteria</taxon>
        <taxon>Bacillati</taxon>
        <taxon>Bacillota</taxon>
        <taxon>Negativicutes</taxon>
        <taxon>Selenomonadales</taxon>
        <taxon>Selenomonadaceae</taxon>
        <taxon>Megamonas</taxon>
    </lineage>
</organism>
<name>A0A411ZZS2_9FIRM</name>
<dbReference type="RefSeq" id="WP_117975902.1">
    <property type="nucleotide sequence ID" value="NZ_QRST01000001.1"/>
</dbReference>
<reference evidence="1 2" key="1">
    <citation type="submission" date="2018-08" db="EMBL/GenBank/DDBJ databases">
        <title>A genome reference for cultivated species of the human gut microbiota.</title>
        <authorList>
            <person name="Zou Y."/>
            <person name="Xue W."/>
            <person name="Luo G."/>
        </authorList>
    </citation>
    <scope>NUCLEOTIDE SEQUENCE [LARGE SCALE GENOMIC DNA]</scope>
    <source>
        <strain evidence="1 2">AF29-2</strain>
    </source>
</reference>
<gene>
    <name evidence="1" type="ORF">DWZ11_00225</name>
</gene>
<dbReference type="AlphaFoldDB" id="A0A411ZZS2"/>
<evidence type="ECO:0000313" key="2">
    <source>
        <dbReference type="Proteomes" id="UP000284662"/>
    </source>
</evidence>
<proteinExistence type="predicted"/>
<protein>
    <submittedName>
        <fullName evidence="1">Uncharacterized protein</fullName>
    </submittedName>
</protein>
<evidence type="ECO:0000313" key="1">
    <source>
        <dbReference type="EMBL" id="RGQ08318.1"/>
    </source>
</evidence>
<dbReference type="EMBL" id="QRST01000001">
    <property type="protein sequence ID" value="RGQ08318.1"/>
    <property type="molecule type" value="Genomic_DNA"/>
</dbReference>
<sequence length="78" mass="8995">MDNVKDIYINSINELHKGAIAIYDEIFINNIKSFKVIINDYSDKYIDKLAIFADILNDMSKQFNVEIMVSISQLPPLL</sequence>
<dbReference type="Proteomes" id="UP000284662">
    <property type="component" value="Unassembled WGS sequence"/>
</dbReference>